<feature type="transmembrane region" description="Helical" evidence="8">
    <location>
        <begin position="258"/>
        <end position="277"/>
    </location>
</feature>
<dbReference type="PANTHER" id="PTHR30250">
    <property type="entry name" value="PST FAMILY PREDICTED COLANIC ACID TRANSPORTER"/>
    <property type="match status" value="1"/>
</dbReference>
<evidence type="ECO:0000256" key="6">
    <source>
        <dbReference type="ARBA" id="ARBA00023136"/>
    </source>
</evidence>
<comment type="subcellular location">
    <subcellularLocation>
        <location evidence="1">Cell membrane</location>
        <topology evidence="1">Multi-pass membrane protein</topology>
    </subcellularLocation>
</comment>
<comment type="similarity">
    <text evidence="2">Belongs to the polysaccharide synthase family.</text>
</comment>
<dbReference type="RefSeq" id="WP_014267947.1">
    <property type="nucleotide sequence ID" value="NC_016631.1"/>
</dbReference>
<evidence type="ECO:0000256" key="1">
    <source>
        <dbReference type="ARBA" id="ARBA00004651"/>
    </source>
</evidence>
<evidence type="ECO:0000313" key="10">
    <source>
        <dbReference type="Proteomes" id="UP000007113"/>
    </source>
</evidence>
<feature type="transmembrane region" description="Helical" evidence="8">
    <location>
        <begin position="166"/>
        <end position="186"/>
    </location>
</feature>
<evidence type="ECO:0000256" key="7">
    <source>
        <dbReference type="SAM" id="MobiDB-lite"/>
    </source>
</evidence>
<keyword evidence="4 8" id="KW-0812">Transmembrane</keyword>
<dbReference type="eggNOG" id="COG2244">
    <property type="taxonomic scope" value="Bacteria"/>
</dbReference>
<dbReference type="InterPro" id="IPR050833">
    <property type="entry name" value="Poly_Biosynth_Transport"/>
</dbReference>
<feature type="region of interest" description="Disordered" evidence="7">
    <location>
        <begin position="1"/>
        <end position="55"/>
    </location>
</feature>
<feature type="transmembrane region" description="Helical" evidence="8">
    <location>
        <begin position="198"/>
        <end position="217"/>
    </location>
</feature>
<evidence type="ECO:0000256" key="8">
    <source>
        <dbReference type="SAM" id="Phobius"/>
    </source>
</evidence>
<dbReference type="HOGENOM" id="CLU_048074_0_0_0"/>
<feature type="transmembrane region" description="Helical" evidence="8">
    <location>
        <begin position="107"/>
        <end position="131"/>
    </location>
</feature>
<feature type="transmembrane region" description="Helical" evidence="8">
    <location>
        <begin position="72"/>
        <end position="95"/>
    </location>
</feature>
<feature type="transmembrane region" description="Helical" evidence="8">
    <location>
        <begin position="459"/>
        <end position="477"/>
    </location>
</feature>
<dbReference type="PANTHER" id="PTHR30250:SF10">
    <property type="entry name" value="LIPOPOLYSACCHARIDE BIOSYNTHESIS PROTEIN WZXC"/>
    <property type="match status" value="1"/>
</dbReference>
<name>G8NYL7_GRAMM</name>
<feature type="transmembrane region" description="Helical" evidence="8">
    <location>
        <begin position="339"/>
        <end position="358"/>
    </location>
</feature>
<dbReference type="STRING" id="682795.AciX8_4807"/>
<evidence type="ECO:0000256" key="5">
    <source>
        <dbReference type="ARBA" id="ARBA00022989"/>
    </source>
</evidence>
<keyword evidence="3" id="KW-1003">Cell membrane</keyword>
<keyword evidence="10" id="KW-1185">Reference proteome</keyword>
<evidence type="ECO:0000256" key="2">
    <source>
        <dbReference type="ARBA" id="ARBA00007430"/>
    </source>
</evidence>
<feature type="compositionally biased region" description="Pro residues" evidence="7">
    <location>
        <begin position="33"/>
        <end position="42"/>
    </location>
</feature>
<reference evidence="9 10" key="1">
    <citation type="submission" date="2011-11" db="EMBL/GenBank/DDBJ databases">
        <title>Complete sequence of Granulicella mallensis MP5ACTX8.</title>
        <authorList>
            <consortium name="US DOE Joint Genome Institute"/>
            <person name="Lucas S."/>
            <person name="Copeland A."/>
            <person name="Lapidus A."/>
            <person name="Cheng J.-F."/>
            <person name="Goodwin L."/>
            <person name="Pitluck S."/>
            <person name="Peters L."/>
            <person name="Lu M."/>
            <person name="Detter J.C."/>
            <person name="Han C."/>
            <person name="Tapia R."/>
            <person name="Land M."/>
            <person name="Hauser L."/>
            <person name="Kyrpides N."/>
            <person name="Ivanova N."/>
            <person name="Mikhailova N."/>
            <person name="Pagani I."/>
            <person name="Rawat S."/>
            <person name="Mannisto M."/>
            <person name="Haggblom M."/>
            <person name="Woyke T."/>
        </authorList>
    </citation>
    <scope>NUCLEOTIDE SEQUENCE [LARGE SCALE GENOMIC DNA]</scope>
    <source>
        <strain evidence="10">ATCC BAA-1857 / DSM 23137 / MP5ACTX8</strain>
    </source>
</reference>
<evidence type="ECO:0000313" key="9">
    <source>
        <dbReference type="EMBL" id="AEU39076.1"/>
    </source>
</evidence>
<proteinExistence type="inferred from homology"/>
<evidence type="ECO:0000256" key="4">
    <source>
        <dbReference type="ARBA" id="ARBA00022692"/>
    </source>
</evidence>
<feature type="transmembrane region" description="Helical" evidence="8">
    <location>
        <begin position="379"/>
        <end position="405"/>
    </location>
</feature>
<feature type="transmembrane region" description="Helical" evidence="8">
    <location>
        <begin position="305"/>
        <end position="327"/>
    </location>
</feature>
<sequence>MPIPNTPKTTEPQDPERALTAAGEAAFVQPDATLPPSPPEATPPERHPDPEPAGAPTGLLRRLLHFVGVDRAIAFTVLARGWSSLAGVGTLALIARFLSPADQGFYYAFYSLVQMQIIFELGFSVVILQAASHEAAHLNLAPDGTITGPEQSHARLASVLQKAFRWYTIAAILMALTLMPVGIAFFRHIANKSNAGDVHFVLPWLLVVFASSCTFQIDPIFSFLEGCGYIPEVYRTRLRQSLLSTVLGWSAFLLHHGLYAPGFFILGQAIAGGWFIFTKRHLLLPLLRHSTRNFRIDWGKEIWPFQWRIAVSWLAGYLTSSLFVPVLMNSRGPVEAGRLGMSLTVCATLSTMAVSWMNTKASPFGQMIARKEYRKLDGVFTRALVQSTGAAVLACIAVWVVVQWLLVHQVKMHGVLLANRLLSPIPLAMLFFGTVGNVVVTAEALYIRAHKQEKFMVNSILGALYSIPVALVIGTMQSPHGGAWGIAASYALGTAVIGLGYGTYTFLKWRRIWHEA</sequence>
<feature type="transmembrane region" description="Helical" evidence="8">
    <location>
        <begin position="483"/>
        <end position="507"/>
    </location>
</feature>
<feature type="compositionally biased region" description="Polar residues" evidence="7">
    <location>
        <begin position="1"/>
        <end position="12"/>
    </location>
</feature>
<feature type="transmembrane region" description="Helical" evidence="8">
    <location>
        <begin position="425"/>
        <end position="447"/>
    </location>
</feature>
<dbReference type="KEGG" id="gma:AciX8_4807"/>
<dbReference type="EMBL" id="CP003130">
    <property type="protein sequence ID" value="AEU39076.1"/>
    <property type="molecule type" value="Genomic_DNA"/>
</dbReference>
<gene>
    <name evidence="9" type="ordered locus">AciX8_4807</name>
</gene>
<dbReference type="GO" id="GO:0005886">
    <property type="term" value="C:plasma membrane"/>
    <property type="evidence" value="ECO:0007669"/>
    <property type="project" value="UniProtKB-SubCell"/>
</dbReference>
<keyword evidence="6 8" id="KW-0472">Membrane</keyword>
<organism evidence="9 10">
    <name type="scientific">Granulicella mallensis (strain ATCC BAA-1857 / DSM 23137 / MP5ACTX8)</name>
    <dbReference type="NCBI Taxonomy" id="682795"/>
    <lineage>
        <taxon>Bacteria</taxon>
        <taxon>Pseudomonadati</taxon>
        <taxon>Acidobacteriota</taxon>
        <taxon>Terriglobia</taxon>
        <taxon>Terriglobales</taxon>
        <taxon>Acidobacteriaceae</taxon>
        <taxon>Granulicella</taxon>
    </lineage>
</organism>
<dbReference type="Proteomes" id="UP000007113">
    <property type="component" value="Chromosome"/>
</dbReference>
<keyword evidence="5 8" id="KW-1133">Transmembrane helix</keyword>
<evidence type="ECO:0000256" key="3">
    <source>
        <dbReference type="ARBA" id="ARBA00022475"/>
    </source>
</evidence>
<dbReference type="AlphaFoldDB" id="G8NYL7"/>
<protein>
    <submittedName>
        <fullName evidence="9">Polysaccharide biosynthesis protein</fullName>
    </submittedName>
</protein>
<accession>G8NYL7</accession>